<dbReference type="InterPro" id="IPR027417">
    <property type="entry name" value="P-loop_NTPase"/>
</dbReference>
<dbReference type="CDD" id="cd01900">
    <property type="entry name" value="YchF"/>
    <property type="match status" value="1"/>
</dbReference>
<feature type="binding site" evidence="6">
    <location>
        <begin position="11"/>
        <end position="16"/>
    </location>
    <ligand>
        <name>ATP</name>
        <dbReference type="ChEBI" id="CHEBI:30616"/>
    </ligand>
</feature>
<dbReference type="InterPro" id="IPR023192">
    <property type="entry name" value="TGS-like_dom_sf"/>
</dbReference>
<accession>A0ABU1AKP0</accession>
<evidence type="ECO:0000313" key="9">
    <source>
        <dbReference type="EMBL" id="MDQ8195380.1"/>
    </source>
</evidence>
<dbReference type="PROSITE" id="PS51880">
    <property type="entry name" value="TGS"/>
    <property type="match status" value="1"/>
</dbReference>
<dbReference type="SUPFAM" id="SSF81271">
    <property type="entry name" value="TGS-like"/>
    <property type="match status" value="1"/>
</dbReference>
<sequence length="367" mass="39956">MLQAGIVGLPNVGKSTLFNALTRTRKAESANYPFCTIDPNVGVVQVPDARLEPLRELSKTNKVIPAAIEFVDIAGLVEGASKGEGLGNKFLANIREVDAIVHVVRCFDDDDIIHNMGSIDPIRDIEVINTELILSDITSLENQKEKLVKKARSGDKEAGENLGLIERLLPHLNETKPAITLSMSDDELIVLKRLCLLSAKRVLYACNVAEGDLADTSGNQYVAQVEKFAREHHGAGTCIISAAVEAELIDFDGEEAAEYLESLGVKDSGVSLLIRATYDLLGLASYFTAGVQEVRAWTFNKGMKAPECAGVIHSDFEHGFIKAEVVAYEDLIAAGSVARARDAGKYRLEGKEYEFKDGDVALFRFNN</sequence>
<dbReference type="InterPro" id="IPR031167">
    <property type="entry name" value="G_OBG"/>
</dbReference>
<dbReference type="InterPro" id="IPR041706">
    <property type="entry name" value="YchF_N"/>
</dbReference>
<dbReference type="EMBL" id="JARXIC010000023">
    <property type="protein sequence ID" value="MDQ8195380.1"/>
    <property type="molecule type" value="Genomic_DNA"/>
</dbReference>
<keyword evidence="3 6" id="KW-0547">Nucleotide-binding</keyword>
<dbReference type="InterPro" id="IPR004095">
    <property type="entry name" value="TGS"/>
</dbReference>
<dbReference type="Gene3D" id="3.40.50.300">
    <property type="entry name" value="P-loop containing nucleotide triphosphate hydrolases"/>
    <property type="match status" value="1"/>
</dbReference>
<comment type="cofactor">
    <cofactor evidence="1">
        <name>Mg(2+)</name>
        <dbReference type="ChEBI" id="CHEBI:18420"/>
    </cofactor>
</comment>
<evidence type="ECO:0000256" key="2">
    <source>
        <dbReference type="ARBA" id="ARBA00022723"/>
    </source>
</evidence>
<dbReference type="Gene3D" id="1.10.150.300">
    <property type="entry name" value="TGS-like domain"/>
    <property type="match status" value="1"/>
</dbReference>
<feature type="domain" description="OBG-type G" evidence="7">
    <location>
        <begin position="2"/>
        <end position="282"/>
    </location>
</feature>
<proteinExistence type="inferred from homology"/>
<evidence type="ECO:0000256" key="4">
    <source>
        <dbReference type="ARBA" id="ARBA00022840"/>
    </source>
</evidence>
<dbReference type="InterPro" id="IPR013029">
    <property type="entry name" value="YchF_C"/>
</dbReference>
<comment type="caution">
    <text evidence="9">The sequence shown here is derived from an EMBL/GenBank/DDBJ whole genome shotgun (WGS) entry which is preliminary data.</text>
</comment>
<dbReference type="Pfam" id="PF06071">
    <property type="entry name" value="YchF-GTPase_C"/>
    <property type="match status" value="1"/>
</dbReference>
<dbReference type="CDD" id="cd04867">
    <property type="entry name" value="TGS_YchF_OLA1"/>
    <property type="match status" value="1"/>
</dbReference>
<evidence type="ECO:0000256" key="3">
    <source>
        <dbReference type="ARBA" id="ARBA00022741"/>
    </source>
</evidence>
<organism evidence="9 10">
    <name type="scientific">Thalassobacterium sedimentorum</name>
    <dbReference type="NCBI Taxonomy" id="3041258"/>
    <lineage>
        <taxon>Bacteria</taxon>
        <taxon>Pseudomonadati</taxon>
        <taxon>Verrucomicrobiota</taxon>
        <taxon>Opitutia</taxon>
        <taxon>Puniceicoccales</taxon>
        <taxon>Coraliomargaritaceae</taxon>
        <taxon>Thalassobacterium</taxon>
    </lineage>
</organism>
<feature type="domain" description="TGS" evidence="8">
    <location>
        <begin position="282"/>
        <end position="365"/>
    </location>
</feature>
<dbReference type="Proteomes" id="UP001243717">
    <property type="component" value="Unassembled WGS sequence"/>
</dbReference>
<dbReference type="PIRSF" id="PIRSF006641">
    <property type="entry name" value="CHP00092"/>
    <property type="match status" value="1"/>
</dbReference>
<comment type="similarity">
    <text evidence="6">Belongs to the TRAFAC class OBG-HflX-like GTPase superfamily. OBG GTPase family. YchF/OLA1 subfamily.</text>
</comment>
<dbReference type="SUPFAM" id="SSF52540">
    <property type="entry name" value="P-loop containing nucleoside triphosphate hydrolases"/>
    <property type="match status" value="1"/>
</dbReference>
<evidence type="ECO:0000259" key="8">
    <source>
        <dbReference type="PROSITE" id="PS51880"/>
    </source>
</evidence>
<dbReference type="Gene3D" id="3.10.20.30">
    <property type="match status" value="1"/>
</dbReference>
<keyword evidence="2" id="KW-0479">Metal-binding</keyword>
<evidence type="ECO:0000259" key="7">
    <source>
        <dbReference type="PROSITE" id="PS51710"/>
    </source>
</evidence>
<dbReference type="InterPro" id="IPR012675">
    <property type="entry name" value="Beta-grasp_dom_sf"/>
</dbReference>
<dbReference type="PROSITE" id="PS51710">
    <property type="entry name" value="G_OBG"/>
    <property type="match status" value="1"/>
</dbReference>
<keyword evidence="10" id="KW-1185">Reference proteome</keyword>
<dbReference type="HAMAP" id="MF_00944">
    <property type="entry name" value="YchF_OLA1_ATPase"/>
    <property type="match status" value="1"/>
</dbReference>
<reference evidence="9 10" key="1">
    <citation type="submission" date="2023-04" db="EMBL/GenBank/DDBJ databases">
        <title>A novel bacteria isolated from coastal sediment.</title>
        <authorList>
            <person name="Liu X.-J."/>
            <person name="Du Z.-J."/>
        </authorList>
    </citation>
    <scope>NUCLEOTIDE SEQUENCE [LARGE SCALE GENOMIC DNA]</scope>
    <source>
        <strain evidence="9 10">SDUM461004</strain>
    </source>
</reference>
<dbReference type="Pfam" id="PF01926">
    <property type="entry name" value="MMR_HSR1"/>
    <property type="match status" value="1"/>
</dbReference>
<evidence type="ECO:0000313" key="10">
    <source>
        <dbReference type="Proteomes" id="UP001243717"/>
    </source>
</evidence>
<name>A0ABU1AKP0_9BACT</name>
<dbReference type="NCBIfam" id="TIGR00092">
    <property type="entry name" value="redox-regulated ATPase YchF"/>
    <property type="match status" value="1"/>
</dbReference>
<protein>
    <recommendedName>
        <fullName evidence="6">Ribosome-binding ATPase YchF</fullName>
    </recommendedName>
</protein>
<evidence type="ECO:0000256" key="5">
    <source>
        <dbReference type="ARBA" id="ARBA00022842"/>
    </source>
</evidence>
<dbReference type="InterPro" id="IPR012676">
    <property type="entry name" value="TGS-like"/>
</dbReference>
<dbReference type="PANTHER" id="PTHR23305:SF18">
    <property type="entry name" value="OBG-TYPE G DOMAIN-CONTAINING PROTEIN"/>
    <property type="match status" value="1"/>
</dbReference>
<dbReference type="InterPro" id="IPR006073">
    <property type="entry name" value="GTP-bd"/>
</dbReference>
<gene>
    <name evidence="6 9" type="primary">ychF</name>
    <name evidence="9" type="ORF">QEH59_13165</name>
</gene>
<dbReference type="InterPro" id="IPR004396">
    <property type="entry name" value="ATPase_YchF/OLA1"/>
</dbReference>
<dbReference type="PRINTS" id="PR00326">
    <property type="entry name" value="GTP1OBG"/>
</dbReference>
<evidence type="ECO:0000256" key="1">
    <source>
        <dbReference type="ARBA" id="ARBA00001946"/>
    </source>
</evidence>
<dbReference type="PANTHER" id="PTHR23305">
    <property type="entry name" value="OBG GTPASE FAMILY"/>
    <property type="match status" value="1"/>
</dbReference>
<keyword evidence="5" id="KW-0460">Magnesium</keyword>
<comment type="function">
    <text evidence="6">ATPase that binds to both the 70S ribosome and the 50S ribosomal subunit in a nucleotide-independent manner.</text>
</comment>
<dbReference type="RefSeq" id="WP_308985836.1">
    <property type="nucleotide sequence ID" value="NZ_JARXIC010000023.1"/>
</dbReference>
<evidence type="ECO:0000256" key="6">
    <source>
        <dbReference type="HAMAP-Rule" id="MF_00944"/>
    </source>
</evidence>
<keyword evidence="4 6" id="KW-0067">ATP-binding</keyword>